<reference evidence="2 3" key="1">
    <citation type="submission" date="2020-05" db="EMBL/GenBank/DDBJ databases">
        <authorList>
            <person name="Campoy J."/>
            <person name="Schneeberger K."/>
            <person name="Spophaly S."/>
        </authorList>
    </citation>
    <scope>NUCLEOTIDE SEQUENCE [LARGE SCALE GENOMIC DNA]</scope>
    <source>
        <strain evidence="2">PruArmRojPasFocal</strain>
    </source>
</reference>
<gene>
    <name evidence="2" type="ORF">CURHAP_LOCUS37682</name>
</gene>
<evidence type="ECO:0000313" key="3">
    <source>
        <dbReference type="Proteomes" id="UP000507222"/>
    </source>
</evidence>
<sequence length="187" mass="21705">MRGLQGGDFYFSVTRNPPETYKDLLRKATSYSQAKQLNLARKATTGSVPETNAAYQPRDKRPNDYAYDRSVKRRKGELGSSTRKGDTRPEKHNQYTNYTPLNKSKDEIFALIASELPNTKRARFPYRGRRDEGKYCKYHRDYGHHTDDCYQLKEEIEALIRQGKLKEYVTGNATPMDTHARTKIDDK</sequence>
<accession>A0A6J5V551</accession>
<dbReference type="AlphaFoldDB" id="A0A6J5V551"/>
<feature type="compositionally biased region" description="Polar residues" evidence="1">
    <location>
        <begin position="44"/>
        <end position="54"/>
    </location>
</feature>
<feature type="compositionally biased region" description="Basic and acidic residues" evidence="1">
    <location>
        <begin position="57"/>
        <end position="70"/>
    </location>
</feature>
<organism evidence="2 3">
    <name type="scientific">Prunus armeniaca</name>
    <name type="common">Apricot</name>
    <name type="synonym">Armeniaca vulgaris</name>
    <dbReference type="NCBI Taxonomy" id="36596"/>
    <lineage>
        <taxon>Eukaryota</taxon>
        <taxon>Viridiplantae</taxon>
        <taxon>Streptophyta</taxon>
        <taxon>Embryophyta</taxon>
        <taxon>Tracheophyta</taxon>
        <taxon>Spermatophyta</taxon>
        <taxon>Magnoliopsida</taxon>
        <taxon>eudicotyledons</taxon>
        <taxon>Gunneridae</taxon>
        <taxon>Pentapetalae</taxon>
        <taxon>rosids</taxon>
        <taxon>fabids</taxon>
        <taxon>Rosales</taxon>
        <taxon>Rosaceae</taxon>
        <taxon>Amygdaloideae</taxon>
        <taxon>Amygdaleae</taxon>
        <taxon>Prunus</taxon>
    </lineage>
</organism>
<protein>
    <recommendedName>
        <fullName evidence="4">Retrotransposon gag domain-containing protein</fullName>
    </recommendedName>
</protein>
<feature type="compositionally biased region" description="Basic and acidic residues" evidence="1">
    <location>
        <begin position="83"/>
        <end position="93"/>
    </location>
</feature>
<feature type="region of interest" description="Disordered" evidence="1">
    <location>
        <begin position="40"/>
        <end position="99"/>
    </location>
</feature>
<evidence type="ECO:0008006" key="4">
    <source>
        <dbReference type="Google" id="ProtNLM"/>
    </source>
</evidence>
<evidence type="ECO:0000313" key="2">
    <source>
        <dbReference type="EMBL" id="CAB4283343.1"/>
    </source>
</evidence>
<proteinExistence type="predicted"/>
<name>A0A6J5V551_PRUAR</name>
<dbReference type="Proteomes" id="UP000507222">
    <property type="component" value="Unassembled WGS sequence"/>
</dbReference>
<dbReference type="EMBL" id="CAEKDK010000006">
    <property type="protein sequence ID" value="CAB4283343.1"/>
    <property type="molecule type" value="Genomic_DNA"/>
</dbReference>
<evidence type="ECO:0000256" key="1">
    <source>
        <dbReference type="SAM" id="MobiDB-lite"/>
    </source>
</evidence>